<dbReference type="SUPFAM" id="SSF46689">
    <property type="entry name" value="Homeodomain-like"/>
    <property type="match status" value="1"/>
</dbReference>
<dbReference type="SMART" id="SM00342">
    <property type="entry name" value="HTH_ARAC"/>
    <property type="match status" value="1"/>
</dbReference>
<dbReference type="OrthoDB" id="9779074at2"/>
<sequence length="692" mass="79809">MLDYLNHQSPFLQKVVAIIQDNLGNEHFGVTELAEALNMSRSNLLRKVKQETGESVSVFIRNVRLQNALQLLKESELTVSEISFRVGFSSTSYFTKCFRELYGHTPGDTSKINIERDLSETSNPDSQKSLRSKRPILVGIGILSIVAIALLVIYYQKNNTPSKQLAKSVAVLPFKNDSADSTNVYFMNGLMEAILDNFQKIEDLKVTSRTTSEKYRNDLKSIPELSRELNVNYFVEGSGQKIGDEIVLTIQLIEGPSDKHLWSKRYKRELNDVFALQADVAKSIAAEINAVITPKEEERIDKIPTNNLVAYDYYLKGLTLLNDDTGNGLKEGITQFKKAIQEDGEFANAYAYIAISYYYLDLFREEKQHTEEVKNYADKAMLLDADLGESLIANSLYFMQIKDFRKAEEALLEVLEYYPNVAWIHNFLSDIYAYMLPNTKKYLIHALQGIEVAISDKDSVSASITYLHLSNALVQSGFVDEAEKYIKKSKAYNPQNHYSKYLHEYIKLGQHNDLRQTKFALIEIFNQDTTKIDVISEVAKVCYTLEEYQEAWFYYEKLISIRSALKLDIYHNYDLNMAFVLEQLGRKQEAKSFYESYLAFAEKDKSIYQELTMAAYYAAKGDIEKGINGLKAFSKQDNYQYWFVLFLDKDPILLKMKNHPDFQNTVQKIRTKFWENHEEIKKMLVDKDIVRM</sequence>
<accession>E4TLH0</accession>
<dbReference type="PANTHER" id="PTHR43280:SF2">
    <property type="entry name" value="HTH-TYPE TRANSCRIPTIONAL REGULATOR EXSA"/>
    <property type="match status" value="1"/>
</dbReference>
<reference evidence="6 7" key="1">
    <citation type="journal article" date="2011" name="Stand. Genomic Sci.">
        <title>Complete genome sequence of Marivirga tractuosa type strain (H-43).</title>
        <authorList>
            <person name="Pagani I."/>
            <person name="Chertkov O."/>
            <person name="Lapidus A."/>
            <person name="Lucas S."/>
            <person name="Del Rio T.G."/>
            <person name="Tice H."/>
            <person name="Copeland A."/>
            <person name="Cheng J.F."/>
            <person name="Nolan M."/>
            <person name="Saunders E."/>
            <person name="Pitluck S."/>
            <person name="Held B."/>
            <person name="Goodwin L."/>
            <person name="Liolios K."/>
            <person name="Ovchinikova G."/>
            <person name="Ivanova N."/>
            <person name="Mavromatis K."/>
            <person name="Pati A."/>
            <person name="Chen A."/>
            <person name="Palaniappan K."/>
            <person name="Land M."/>
            <person name="Hauser L."/>
            <person name="Jeffries C.D."/>
            <person name="Detter J.C."/>
            <person name="Han C."/>
            <person name="Tapia R."/>
            <person name="Ngatchou-Djao O.D."/>
            <person name="Rohde M."/>
            <person name="Goker M."/>
            <person name="Spring S."/>
            <person name="Sikorski J."/>
            <person name="Woyke T."/>
            <person name="Bristow J."/>
            <person name="Eisen J.A."/>
            <person name="Markowitz V."/>
            <person name="Hugenholtz P."/>
            <person name="Klenk H.P."/>
            <person name="Kyrpides N.C."/>
        </authorList>
    </citation>
    <scope>NUCLEOTIDE SEQUENCE [LARGE SCALE GENOMIC DNA]</scope>
    <source>
        <strain evidence="7">ATCC 23168 / DSM 4126 / NBRC 15989 / NCIMB 1408 / VKM B-1430 / H-43</strain>
    </source>
</reference>
<dbReference type="InterPro" id="IPR011990">
    <property type="entry name" value="TPR-like_helical_dom_sf"/>
</dbReference>
<dbReference type="SMART" id="SM00028">
    <property type="entry name" value="TPR"/>
    <property type="match status" value="4"/>
</dbReference>
<dbReference type="PRINTS" id="PR00032">
    <property type="entry name" value="HTHARAC"/>
</dbReference>
<dbReference type="InterPro" id="IPR020449">
    <property type="entry name" value="Tscrpt_reg_AraC-type_HTH"/>
</dbReference>
<feature type="transmembrane region" description="Helical" evidence="4">
    <location>
        <begin position="136"/>
        <end position="155"/>
    </location>
</feature>
<dbReference type="PANTHER" id="PTHR43280">
    <property type="entry name" value="ARAC-FAMILY TRANSCRIPTIONAL REGULATOR"/>
    <property type="match status" value="1"/>
</dbReference>
<dbReference type="InterPro" id="IPR018062">
    <property type="entry name" value="HTH_AraC-typ_CS"/>
</dbReference>
<evidence type="ECO:0000313" key="7">
    <source>
        <dbReference type="Proteomes" id="UP000008720"/>
    </source>
</evidence>
<dbReference type="SUPFAM" id="SSF48452">
    <property type="entry name" value="TPR-like"/>
    <property type="match status" value="2"/>
</dbReference>
<dbReference type="RefSeq" id="WP_013453440.1">
    <property type="nucleotide sequence ID" value="NC_014759.1"/>
</dbReference>
<dbReference type="PROSITE" id="PS00041">
    <property type="entry name" value="HTH_ARAC_FAMILY_1"/>
    <property type="match status" value="1"/>
</dbReference>
<dbReference type="PROSITE" id="PS01124">
    <property type="entry name" value="HTH_ARAC_FAMILY_2"/>
    <property type="match status" value="1"/>
</dbReference>
<dbReference type="Gene3D" id="1.10.10.60">
    <property type="entry name" value="Homeodomain-like"/>
    <property type="match status" value="1"/>
</dbReference>
<dbReference type="GO" id="GO:0003700">
    <property type="term" value="F:DNA-binding transcription factor activity"/>
    <property type="evidence" value="ECO:0007669"/>
    <property type="project" value="InterPro"/>
</dbReference>
<evidence type="ECO:0000256" key="3">
    <source>
        <dbReference type="ARBA" id="ARBA00023163"/>
    </source>
</evidence>
<dbReference type="Gene3D" id="1.25.40.10">
    <property type="entry name" value="Tetratricopeptide repeat domain"/>
    <property type="match status" value="2"/>
</dbReference>
<keyword evidence="4" id="KW-0812">Transmembrane</keyword>
<dbReference type="Pfam" id="PF12833">
    <property type="entry name" value="HTH_18"/>
    <property type="match status" value="1"/>
</dbReference>
<proteinExistence type="predicted"/>
<keyword evidence="3" id="KW-0804">Transcription</keyword>
<evidence type="ECO:0000256" key="2">
    <source>
        <dbReference type="ARBA" id="ARBA00023125"/>
    </source>
</evidence>
<dbReference type="EMBL" id="CP002349">
    <property type="protein sequence ID" value="ADR21291.1"/>
    <property type="molecule type" value="Genomic_DNA"/>
</dbReference>
<dbReference type="eggNOG" id="COG2207">
    <property type="taxonomic scope" value="Bacteria"/>
</dbReference>
<keyword evidence="1" id="KW-0805">Transcription regulation</keyword>
<gene>
    <name evidence="6" type="ordered locus">Ftrac_1300</name>
</gene>
<dbReference type="InterPro" id="IPR019734">
    <property type="entry name" value="TPR_rpt"/>
</dbReference>
<evidence type="ECO:0000313" key="6">
    <source>
        <dbReference type="EMBL" id="ADR21291.1"/>
    </source>
</evidence>
<protein>
    <submittedName>
        <fullName evidence="6">Transcriptional regulator, AraC family</fullName>
    </submittedName>
</protein>
<evidence type="ECO:0000256" key="4">
    <source>
        <dbReference type="SAM" id="Phobius"/>
    </source>
</evidence>
<dbReference type="AlphaFoldDB" id="E4TLH0"/>
<dbReference type="InterPro" id="IPR018060">
    <property type="entry name" value="HTH_AraC"/>
</dbReference>
<dbReference type="GO" id="GO:0043565">
    <property type="term" value="F:sequence-specific DNA binding"/>
    <property type="evidence" value="ECO:0007669"/>
    <property type="project" value="InterPro"/>
</dbReference>
<evidence type="ECO:0000256" key="1">
    <source>
        <dbReference type="ARBA" id="ARBA00023015"/>
    </source>
</evidence>
<dbReference type="HOGENOM" id="CLU_397751_0_0_10"/>
<keyword evidence="4" id="KW-1133">Transmembrane helix</keyword>
<feature type="domain" description="HTH araC/xylS-type" evidence="5">
    <location>
        <begin position="13"/>
        <end position="112"/>
    </location>
</feature>
<name>E4TLH0_MARTH</name>
<dbReference type="STRING" id="643867.Ftrac_1300"/>
<dbReference type="Proteomes" id="UP000008720">
    <property type="component" value="Chromosome"/>
</dbReference>
<dbReference type="eggNOG" id="COG0457">
    <property type="taxonomic scope" value="Bacteria"/>
</dbReference>
<organism evidence="6 7">
    <name type="scientific">Marivirga tractuosa (strain ATCC 23168 / DSM 4126 / NBRC 15989 / NCIMB 1408 / VKM B-1430 / H-43)</name>
    <name type="common">Microscilla tractuosa</name>
    <name type="synonym">Flexibacter tractuosus</name>
    <dbReference type="NCBI Taxonomy" id="643867"/>
    <lineage>
        <taxon>Bacteria</taxon>
        <taxon>Pseudomonadati</taxon>
        <taxon>Bacteroidota</taxon>
        <taxon>Cytophagia</taxon>
        <taxon>Cytophagales</taxon>
        <taxon>Marivirgaceae</taxon>
        <taxon>Marivirga</taxon>
    </lineage>
</organism>
<evidence type="ECO:0000259" key="5">
    <source>
        <dbReference type="PROSITE" id="PS01124"/>
    </source>
</evidence>
<dbReference type="KEGG" id="mtt:Ftrac_1300"/>
<dbReference type="eggNOG" id="COG5616">
    <property type="taxonomic scope" value="Bacteria"/>
</dbReference>
<keyword evidence="2" id="KW-0238">DNA-binding</keyword>
<keyword evidence="7" id="KW-1185">Reference proteome</keyword>
<keyword evidence="4" id="KW-0472">Membrane</keyword>
<dbReference type="InterPro" id="IPR009057">
    <property type="entry name" value="Homeodomain-like_sf"/>
</dbReference>